<dbReference type="EMBL" id="NIRI02000042">
    <property type="protein sequence ID" value="KAG5451661.1"/>
    <property type="molecule type" value="Genomic_DNA"/>
</dbReference>
<evidence type="ECO:0000256" key="1">
    <source>
        <dbReference type="SAM" id="MobiDB-lite"/>
    </source>
</evidence>
<organism evidence="2 3">
    <name type="scientific">Clonorchis sinensis</name>
    <name type="common">Chinese liver fluke</name>
    <dbReference type="NCBI Taxonomy" id="79923"/>
    <lineage>
        <taxon>Eukaryota</taxon>
        <taxon>Metazoa</taxon>
        <taxon>Spiralia</taxon>
        <taxon>Lophotrochozoa</taxon>
        <taxon>Platyhelminthes</taxon>
        <taxon>Trematoda</taxon>
        <taxon>Digenea</taxon>
        <taxon>Opisthorchiida</taxon>
        <taxon>Opisthorchiata</taxon>
        <taxon>Opisthorchiidae</taxon>
        <taxon>Clonorchis</taxon>
    </lineage>
</organism>
<proteinExistence type="predicted"/>
<comment type="caution">
    <text evidence="2">The sequence shown here is derived from an EMBL/GenBank/DDBJ whole genome shotgun (WGS) entry which is preliminary data.</text>
</comment>
<dbReference type="OrthoDB" id="10051416at2759"/>
<reference evidence="2 3" key="1">
    <citation type="journal article" date="2018" name="Biotechnol. Adv.">
        <title>Improved genomic resources and new bioinformatic workflow for the carcinogenic parasite Clonorchis sinensis: Biotechnological implications.</title>
        <authorList>
            <person name="Wang D."/>
            <person name="Korhonen P.K."/>
            <person name="Gasser R.B."/>
            <person name="Young N.D."/>
        </authorList>
    </citation>
    <scope>NUCLEOTIDE SEQUENCE [LARGE SCALE GENOMIC DNA]</scope>
    <source>
        <strain evidence="2">Cs-k2</strain>
    </source>
</reference>
<dbReference type="AlphaFoldDB" id="A0A3R7GPM5"/>
<keyword evidence="3" id="KW-1185">Reference proteome</keyword>
<dbReference type="InParanoid" id="A0A3R7GPM5"/>
<feature type="region of interest" description="Disordered" evidence="1">
    <location>
        <begin position="121"/>
        <end position="162"/>
    </location>
</feature>
<gene>
    <name evidence="2" type="ORF">CSKR_109144</name>
</gene>
<accession>A0A3R7GPM5</accession>
<feature type="region of interest" description="Disordered" evidence="1">
    <location>
        <begin position="1"/>
        <end position="32"/>
    </location>
</feature>
<evidence type="ECO:0000313" key="3">
    <source>
        <dbReference type="Proteomes" id="UP000286415"/>
    </source>
</evidence>
<evidence type="ECO:0000313" key="2">
    <source>
        <dbReference type="EMBL" id="KAG5451661.1"/>
    </source>
</evidence>
<reference evidence="2 3" key="2">
    <citation type="journal article" date="2021" name="Genomics">
        <title>High-quality reference genome for Clonorchis sinensis.</title>
        <authorList>
            <person name="Young N.D."/>
            <person name="Stroehlein A.J."/>
            <person name="Kinkar L."/>
            <person name="Wang T."/>
            <person name="Sohn W.M."/>
            <person name="Chang B.C.H."/>
            <person name="Kaur P."/>
            <person name="Weisz D."/>
            <person name="Dudchenko O."/>
            <person name="Aiden E.L."/>
            <person name="Korhonen P.K."/>
            <person name="Gasser R.B."/>
        </authorList>
    </citation>
    <scope>NUCLEOTIDE SEQUENCE [LARGE SCALE GENOMIC DNA]</scope>
    <source>
        <strain evidence="2">Cs-k2</strain>
    </source>
</reference>
<protein>
    <submittedName>
        <fullName evidence="2">Uncharacterized protein</fullName>
    </submittedName>
</protein>
<name>A0A3R7GPM5_CLOSI</name>
<sequence length="162" mass="17462">MPPEGSTIAEILPGCPSLQGESRGRGRVRTTDLPSRDTRELTNLKVRVPNPVPAYRILVSGFGQPGSIPALVHHSAGPKWLKRKVTDRKVRVSNPTSASRLPLSRLGQPGSIPALVFPSGGMAARHRKGDTAERFSVPKADQFPETSSNSRYLPCAPHVVSQ</sequence>
<dbReference type="Proteomes" id="UP000286415">
    <property type="component" value="Unassembled WGS sequence"/>
</dbReference>
<feature type="region of interest" description="Disordered" evidence="1">
    <location>
        <begin position="86"/>
        <end position="106"/>
    </location>
</feature>